<dbReference type="InterPro" id="IPR058852">
    <property type="entry name" value="HTH_77"/>
</dbReference>
<reference evidence="3" key="1">
    <citation type="journal article" date="2019" name="Int. J. Syst. Evol. Microbiol.">
        <title>The Global Catalogue of Microorganisms (GCM) 10K type strain sequencing project: providing services to taxonomists for standard genome sequencing and annotation.</title>
        <authorList>
            <consortium name="The Broad Institute Genomics Platform"/>
            <consortium name="The Broad Institute Genome Sequencing Center for Infectious Disease"/>
            <person name="Wu L."/>
            <person name="Ma J."/>
        </authorList>
    </citation>
    <scope>NUCLEOTIDE SEQUENCE [LARGE SCALE GENOMIC DNA]</scope>
    <source>
        <strain evidence="3">JCM 9377</strain>
    </source>
</reference>
<accession>A0ABP6Q5F3</accession>
<evidence type="ECO:0000313" key="3">
    <source>
        <dbReference type="Proteomes" id="UP001501237"/>
    </source>
</evidence>
<dbReference type="PRINTS" id="PR00364">
    <property type="entry name" value="DISEASERSIST"/>
</dbReference>
<dbReference type="Gene3D" id="3.40.50.300">
    <property type="entry name" value="P-loop containing nucleotide triphosphate hydrolases"/>
    <property type="match status" value="1"/>
</dbReference>
<feature type="domain" description="HTH luxR-type" evidence="1">
    <location>
        <begin position="724"/>
        <end position="789"/>
    </location>
</feature>
<dbReference type="PANTHER" id="PTHR47691:SF3">
    <property type="entry name" value="HTH-TYPE TRANSCRIPTIONAL REGULATOR RV0890C-RELATED"/>
    <property type="match status" value="1"/>
</dbReference>
<name>A0ABP6Q5F3_9ACTN</name>
<dbReference type="SUPFAM" id="SSF48452">
    <property type="entry name" value="TPR-like"/>
    <property type="match status" value="1"/>
</dbReference>
<dbReference type="InterPro" id="IPR036388">
    <property type="entry name" value="WH-like_DNA-bd_sf"/>
</dbReference>
<sequence length="792" mass="85344">MPVPTLPTPPNRFVGREDDVKELAELVSVCRSVTLCGTGGIGKTRLALRVAESTGGSFGDGVWLAELADLAEETTLLQRLVSVLGLNVQSGASTYDEVAAALSQGRQLLVLDNCEHLIDACAVLADRLLASCPSLTILATSREPLRIPGETLWRVPPMTLLPSPDNAPSDAELLFLERARAAAPHEEFDRASVQSLCSALDGIPLAIELAAAMTRVLSVSQITERLSDRFALLSGGPRTAPARQQTLLATVEWSDDMLSADARALVRQLTVFRGGWTLDLAEAVCTDVEDLLGSMTELVDKSLILVDGRPGGRTRYRMLDTVRDFARSAMTEEEETRLRIRHLDCMAALSREGGLLVAHGRTGIQRFYVVFEAIIPNLFHAVAFADATGRPRTGLRALTDMQFAILGHGKFEEYLNGLDRMLAHADIEPWLRGRALAIRAMIGAYCGDYAAAAKACAEAIPLSTGPKGRPALSLASLLAGVLEVEGGLTGEEVIARAKADGDLGMRVVAHLVGAQAAQRRGALREAAESYDKMVALIAKDNYWPRAMGIIGLAEVAEARGDLTAALEHYANAKELLFDAEDAIDHRNERIRCLTGLGRVALRTGDRARAATLLRQSLELFRGLGMRAYAWELVAALSLLASREGDHARSVVLAGAADALRERTPTAEGGAEEILDPARKSLGQAEVDRLWREGRLMPWNRVVARALAPSEARVIDFPQPGPGTGQVPRGPLTERESEIAALVARGLSNRRLAEELYISQATAARHVSNILAKLGFSSRAQIASWVAAHQVER</sequence>
<dbReference type="InterPro" id="IPR027417">
    <property type="entry name" value="P-loop_NTPase"/>
</dbReference>
<dbReference type="InterPro" id="IPR000792">
    <property type="entry name" value="Tscrpt_reg_LuxR_C"/>
</dbReference>
<keyword evidence="3" id="KW-1185">Reference proteome</keyword>
<dbReference type="InterPro" id="IPR016032">
    <property type="entry name" value="Sig_transdc_resp-reg_C-effctor"/>
</dbReference>
<dbReference type="SUPFAM" id="SSF52540">
    <property type="entry name" value="P-loop containing nucleoside triphosphate hydrolases"/>
    <property type="match status" value="1"/>
</dbReference>
<dbReference type="PANTHER" id="PTHR47691">
    <property type="entry name" value="REGULATOR-RELATED"/>
    <property type="match status" value="1"/>
</dbReference>
<dbReference type="InterPro" id="IPR011990">
    <property type="entry name" value="TPR-like_helical_dom_sf"/>
</dbReference>
<dbReference type="PROSITE" id="PS50043">
    <property type="entry name" value="HTH_LUXR_2"/>
    <property type="match status" value="1"/>
</dbReference>
<evidence type="ECO:0000259" key="1">
    <source>
        <dbReference type="PROSITE" id="PS50043"/>
    </source>
</evidence>
<proteinExistence type="predicted"/>
<dbReference type="RefSeq" id="WP_344825325.1">
    <property type="nucleotide sequence ID" value="NZ_BAAAUV010000004.1"/>
</dbReference>
<evidence type="ECO:0000313" key="2">
    <source>
        <dbReference type="EMBL" id="GAA3205538.1"/>
    </source>
</evidence>
<dbReference type="Gene3D" id="1.25.40.10">
    <property type="entry name" value="Tetratricopeptide repeat domain"/>
    <property type="match status" value="1"/>
</dbReference>
<dbReference type="Pfam" id="PF25872">
    <property type="entry name" value="HTH_77"/>
    <property type="match status" value="1"/>
</dbReference>
<dbReference type="Pfam" id="PF00196">
    <property type="entry name" value="GerE"/>
    <property type="match status" value="1"/>
</dbReference>
<dbReference type="Gene3D" id="1.10.10.10">
    <property type="entry name" value="Winged helix-like DNA-binding domain superfamily/Winged helix DNA-binding domain"/>
    <property type="match status" value="1"/>
</dbReference>
<dbReference type="Proteomes" id="UP001501237">
    <property type="component" value="Unassembled WGS sequence"/>
</dbReference>
<dbReference type="SMART" id="SM00421">
    <property type="entry name" value="HTH_LUXR"/>
    <property type="match status" value="1"/>
</dbReference>
<dbReference type="SUPFAM" id="SSF46894">
    <property type="entry name" value="C-terminal effector domain of the bipartite response regulators"/>
    <property type="match status" value="1"/>
</dbReference>
<dbReference type="Pfam" id="PF13424">
    <property type="entry name" value="TPR_12"/>
    <property type="match status" value="1"/>
</dbReference>
<comment type="caution">
    <text evidence="2">The sequence shown here is derived from an EMBL/GenBank/DDBJ whole genome shotgun (WGS) entry which is preliminary data.</text>
</comment>
<organism evidence="2 3">
    <name type="scientific">Actinocorallia longicatena</name>
    <dbReference type="NCBI Taxonomy" id="111803"/>
    <lineage>
        <taxon>Bacteria</taxon>
        <taxon>Bacillati</taxon>
        <taxon>Actinomycetota</taxon>
        <taxon>Actinomycetes</taxon>
        <taxon>Streptosporangiales</taxon>
        <taxon>Thermomonosporaceae</taxon>
        <taxon>Actinocorallia</taxon>
    </lineage>
</organism>
<dbReference type="EMBL" id="BAAAUV010000004">
    <property type="protein sequence ID" value="GAA3205538.1"/>
    <property type="molecule type" value="Genomic_DNA"/>
</dbReference>
<dbReference type="CDD" id="cd06170">
    <property type="entry name" value="LuxR_C_like"/>
    <property type="match status" value="1"/>
</dbReference>
<protein>
    <recommendedName>
        <fullName evidence="1">HTH luxR-type domain-containing protein</fullName>
    </recommendedName>
</protein>
<dbReference type="PRINTS" id="PR00038">
    <property type="entry name" value="HTHLUXR"/>
</dbReference>
<gene>
    <name evidence="2" type="ORF">GCM10010468_20590</name>
</gene>